<evidence type="ECO:0000256" key="1">
    <source>
        <dbReference type="SAM" id="SignalP"/>
    </source>
</evidence>
<keyword evidence="1" id="KW-0732">Signal</keyword>
<name>A0AAX6M9I2_9PEZI</name>
<feature type="chain" id="PRO_5043960269" evidence="1">
    <location>
        <begin position="21"/>
        <end position="332"/>
    </location>
</feature>
<evidence type="ECO:0000313" key="3">
    <source>
        <dbReference type="Proteomes" id="UP001369815"/>
    </source>
</evidence>
<feature type="signal peptide" evidence="1">
    <location>
        <begin position="1"/>
        <end position="20"/>
    </location>
</feature>
<sequence>MGNLRKVFAISALAAATVHAQDLRQTIVGCADLECPADGPGSTSDDCTVADTGSFIYVGLTRVPTDNDALSGISWTKGFDVGSSDNKRQFQNTFYLGTPPDLQLNNSTGACAVFLHGASKNLAFPGENSEPAQGTCADAMGSSCVDALVSRARNLVNGYNSGDEKLSVSEVCSRLQEDLEDSNDEACAKISQGHWSNFTSTTLTGEDAPKPITQQQNSSSNCWPIIPKQDDLTLVSKYNYTGGEYASELEKAMFAITPIITVFYSAGDGSLVTETEASLSCIKVVGPARASLSTMDNGSNDHDGSGAMGLSSSQSLFSAALVAVGAAYFIGI</sequence>
<gene>
    <name evidence="2" type="ORF">Daesc_009374</name>
</gene>
<keyword evidence="3" id="KW-1185">Reference proteome</keyword>
<comment type="caution">
    <text evidence="2">The sequence shown here is derived from an EMBL/GenBank/DDBJ whole genome shotgun (WGS) entry which is preliminary data.</text>
</comment>
<dbReference type="Proteomes" id="UP001369815">
    <property type="component" value="Unassembled WGS sequence"/>
</dbReference>
<dbReference type="EMBL" id="JBANMG010000009">
    <property type="protein sequence ID" value="KAK6949299.1"/>
    <property type="molecule type" value="Genomic_DNA"/>
</dbReference>
<proteinExistence type="predicted"/>
<dbReference type="AlphaFoldDB" id="A0AAX6M9I2"/>
<accession>A0AAX6M9I2</accession>
<protein>
    <submittedName>
        <fullName evidence="2">Uncharacterized protein</fullName>
    </submittedName>
</protein>
<evidence type="ECO:0000313" key="2">
    <source>
        <dbReference type="EMBL" id="KAK6949299.1"/>
    </source>
</evidence>
<reference evidence="2 3" key="1">
    <citation type="journal article" date="2024" name="Front Chem Biol">
        <title>Unveiling the potential of Daldinia eschscholtzii MFLUCC 19-0629 through bioactivity and bioinformatics studies for enhanced sustainable agriculture production.</title>
        <authorList>
            <person name="Brooks S."/>
            <person name="Weaver J.A."/>
            <person name="Klomchit A."/>
            <person name="Alharthi S.A."/>
            <person name="Onlamun T."/>
            <person name="Nurani R."/>
            <person name="Vong T.K."/>
            <person name="Alberti F."/>
            <person name="Greco C."/>
        </authorList>
    </citation>
    <scope>NUCLEOTIDE SEQUENCE [LARGE SCALE GENOMIC DNA]</scope>
    <source>
        <strain evidence="2">MFLUCC 19-0629</strain>
    </source>
</reference>
<organism evidence="2 3">
    <name type="scientific">Daldinia eschscholtzii</name>
    <dbReference type="NCBI Taxonomy" id="292717"/>
    <lineage>
        <taxon>Eukaryota</taxon>
        <taxon>Fungi</taxon>
        <taxon>Dikarya</taxon>
        <taxon>Ascomycota</taxon>
        <taxon>Pezizomycotina</taxon>
        <taxon>Sordariomycetes</taxon>
        <taxon>Xylariomycetidae</taxon>
        <taxon>Xylariales</taxon>
        <taxon>Hypoxylaceae</taxon>
        <taxon>Daldinia</taxon>
    </lineage>
</organism>